<dbReference type="GeneID" id="23613296"/>
<dbReference type="RefSeq" id="XP_011397914.1">
    <property type="nucleotide sequence ID" value="XM_011399612.1"/>
</dbReference>
<evidence type="ECO:0000313" key="3">
    <source>
        <dbReference type="Proteomes" id="UP000028924"/>
    </source>
</evidence>
<feature type="region of interest" description="Disordered" evidence="1">
    <location>
        <begin position="65"/>
        <end position="99"/>
    </location>
</feature>
<evidence type="ECO:0000313" key="2">
    <source>
        <dbReference type="EMBL" id="KFM25026.1"/>
    </source>
</evidence>
<dbReference type="EMBL" id="KL662111">
    <property type="protein sequence ID" value="KFM25026.1"/>
    <property type="molecule type" value="Genomic_DNA"/>
</dbReference>
<dbReference type="AlphaFoldDB" id="A0A087SH22"/>
<proteinExistence type="predicted"/>
<organism evidence="2 3">
    <name type="scientific">Auxenochlorella protothecoides</name>
    <name type="common">Green microalga</name>
    <name type="synonym">Chlorella protothecoides</name>
    <dbReference type="NCBI Taxonomy" id="3075"/>
    <lineage>
        <taxon>Eukaryota</taxon>
        <taxon>Viridiplantae</taxon>
        <taxon>Chlorophyta</taxon>
        <taxon>core chlorophytes</taxon>
        <taxon>Trebouxiophyceae</taxon>
        <taxon>Chlorellales</taxon>
        <taxon>Chlorellaceae</taxon>
        <taxon>Auxenochlorella</taxon>
    </lineage>
</organism>
<reference evidence="2 3" key="1">
    <citation type="journal article" date="2014" name="BMC Genomics">
        <title>Oil accumulation mechanisms of the oleaginous microalga Chlorella protothecoides revealed through its genome, transcriptomes, and proteomes.</title>
        <authorList>
            <person name="Gao C."/>
            <person name="Wang Y."/>
            <person name="Shen Y."/>
            <person name="Yan D."/>
            <person name="He X."/>
            <person name="Dai J."/>
            <person name="Wu Q."/>
        </authorList>
    </citation>
    <scope>NUCLEOTIDE SEQUENCE [LARGE SCALE GENOMIC DNA]</scope>
    <source>
        <strain evidence="2 3">0710</strain>
    </source>
</reference>
<dbReference type="Proteomes" id="UP000028924">
    <property type="component" value="Unassembled WGS sequence"/>
</dbReference>
<sequence length="113" mass="12428">MDSATQRPRCNLTTEWAGAGRRNFTAHRAHYRPLDSGSHGIGLAQPRAVSHWGPDRPRSWEASWQLTPPSDQGFWPASCGTRPPQHGLQRTGWNSTQQGSLQPVQVIAQCCAG</sequence>
<keyword evidence="3" id="KW-1185">Reference proteome</keyword>
<protein>
    <submittedName>
        <fullName evidence="2">Uncharacterized protein</fullName>
    </submittedName>
</protein>
<gene>
    <name evidence="2" type="ORF">F751_1905</name>
</gene>
<accession>A0A087SH22</accession>
<evidence type="ECO:0000256" key="1">
    <source>
        <dbReference type="SAM" id="MobiDB-lite"/>
    </source>
</evidence>
<name>A0A087SH22_AUXPR</name>
<dbReference type="KEGG" id="apro:F751_1905"/>